<reference evidence="1 2" key="1">
    <citation type="submission" date="2024-05" db="EMBL/GenBank/DDBJ databases">
        <title>Culex pipiens pipiens assembly and annotation.</title>
        <authorList>
            <person name="Alout H."/>
            <person name="Durand T."/>
        </authorList>
    </citation>
    <scope>NUCLEOTIDE SEQUENCE [LARGE SCALE GENOMIC DNA]</scope>
    <source>
        <strain evidence="1">HA-2024</strain>
        <tissue evidence="1">Whole body</tissue>
    </source>
</reference>
<evidence type="ECO:0000313" key="1">
    <source>
        <dbReference type="EMBL" id="KAL1396994.1"/>
    </source>
</evidence>
<gene>
    <name evidence="1" type="ORF">pipiens_010091</name>
</gene>
<comment type="caution">
    <text evidence="1">The sequence shown here is derived from an EMBL/GenBank/DDBJ whole genome shotgun (WGS) entry which is preliminary data.</text>
</comment>
<protein>
    <submittedName>
        <fullName evidence="1">Uncharacterized protein</fullName>
    </submittedName>
</protein>
<proteinExistence type="predicted"/>
<dbReference type="EMBL" id="JBEHCU010006492">
    <property type="protein sequence ID" value="KAL1396994.1"/>
    <property type="molecule type" value="Genomic_DNA"/>
</dbReference>
<dbReference type="Proteomes" id="UP001562425">
    <property type="component" value="Unassembled WGS sequence"/>
</dbReference>
<organism evidence="1 2">
    <name type="scientific">Culex pipiens pipiens</name>
    <name type="common">Northern house mosquito</name>
    <dbReference type="NCBI Taxonomy" id="38569"/>
    <lineage>
        <taxon>Eukaryota</taxon>
        <taxon>Metazoa</taxon>
        <taxon>Ecdysozoa</taxon>
        <taxon>Arthropoda</taxon>
        <taxon>Hexapoda</taxon>
        <taxon>Insecta</taxon>
        <taxon>Pterygota</taxon>
        <taxon>Neoptera</taxon>
        <taxon>Endopterygota</taxon>
        <taxon>Diptera</taxon>
        <taxon>Nematocera</taxon>
        <taxon>Culicoidea</taxon>
        <taxon>Culicidae</taxon>
        <taxon>Culicinae</taxon>
        <taxon>Culicini</taxon>
        <taxon>Culex</taxon>
        <taxon>Culex</taxon>
    </lineage>
</organism>
<keyword evidence="2" id="KW-1185">Reference proteome</keyword>
<name>A0ABD1DC26_CULPP</name>
<sequence length="134" mass="15917">MSSMDWKAIIPVLLPFLSQRPANREDQEKLRKMERNTNDIRYNQRRLNRNITEKIDTLVEQVNKGCQQCKHHLRIRAAQKHKLDRVYEWNRALKKQLACFSIEQPYKNRPKKISVSSHDFLRNASWLVASSCVA</sequence>
<evidence type="ECO:0000313" key="2">
    <source>
        <dbReference type="Proteomes" id="UP001562425"/>
    </source>
</evidence>
<accession>A0ABD1DC26</accession>
<dbReference type="AlphaFoldDB" id="A0ABD1DC26"/>